<keyword evidence="2" id="KW-0472">Membrane</keyword>
<accession>A0A165L809</accession>
<dbReference type="Pfam" id="PF20151">
    <property type="entry name" value="DUF6533"/>
    <property type="match status" value="1"/>
</dbReference>
<evidence type="ECO:0000256" key="1">
    <source>
        <dbReference type="SAM" id="MobiDB-lite"/>
    </source>
</evidence>
<feature type="domain" description="DUF6533" evidence="3">
    <location>
        <begin position="21"/>
        <end position="66"/>
    </location>
</feature>
<feature type="transmembrane region" description="Helical" evidence="2">
    <location>
        <begin position="52"/>
        <end position="76"/>
    </location>
</feature>
<keyword evidence="2" id="KW-1133">Transmembrane helix</keyword>
<feature type="transmembrane region" description="Helical" evidence="2">
    <location>
        <begin position="256"/>
        <end position="276"/>
    </location>
</feature>
<protein>
    <recommendedName>
        <fullName evidence="3">DUF6533 domain-containing protein</fullName>
    </recommendedName>
</protein>
<proteinExistence type="predicted"/>
<feature type="transmembrane region" description="Helical" evidence="2">
    <location>
        <begin position="214"/>
        <end position="232"/>
    </location>
</feature>
<feature type="region of interest" description="Disordered" evidence="1">
    <location>
        <begin position="154"/>
        <end position="175"/>
    </location>
</feature>
<gene>
    <name evidence="4" type="ORF">EXIGLDRAFT_730703</name>
</gene>
<dbReference type="InterPro" id="IPR045340">
    <property type="entry name" value="DUF6533"/>
</dbReference>
<keyword evidence="2" id="KW-0812">Transmembrane</keyword>
<dbReference type="EMBL" id="KV425930">
    <property type="protein sequence ID" value="KZV97488.1"/>
    <property type="molecule type" value="Genomic_DNA"/>
</dbReference>
<dbReference type="AlphaFoldDB" id="A0A165L809"/>
<name>A0A165L809_EXIGL</name>
<keyword evidence="5" id="KW-1185">Reference proteome</keyword>
<feature type="transmembrane region" description="Helical" evidence="2">
    <location>
        <begin position="82"/>
        <end position="107"/>
    </location>
</feature>
<evidence type="ECO:0000313" key="5">
    <source>
        <dbReference type="Proteomes" id="UP000077266"/>
    </source>
</evidence>
<evidence type="ECO:0000256" key="2">
    <source>
        <dbReference type="SAM" id="Phobius"/>
    </source>
</evidence>
<dbReference type="OrthoDB" id="3261349at2759"/>
<sequence>MNGALAVGIQDVARNCLIWQYTSASALALLCYEYIITFEDELEHVWRRPRSFFCVLWVLLRYPILLSFMISVPGLFTPELAVIVQWLTVVTILTYISLLTAHLIYLLRTYALYSRARVVLVLCVPLFLAEVGIVIYSLVSMVVAIDHQTFPGQWHPHPSPSPNSTDSEWGPHPPGMHNMGGGGGGMLPFTMPMMPLPARSQRCMPGVASNCASTLAYSMPFLFDSVIAILTIRRSMQVASREKCTRLIRVLIRDEILISCRISAVFYASTMIVMLMGIQMDYASFVAILATRFVLNLRKLGPAPSNAGSEPHSLVVLTNLDDVIDELANAEVGTWELPETEENARIRDSDEHDTGFWRRRMETRRSFLGAQGAA</sequence>
<evidence type="ECO:0000313" key="4">
    <source>
        <dbReference type="EMBL" id="KZV97488.1"/>
    </source>
</evidence>
<dbReference type="InParanoid" id="A0A165L809"/>
<feature type="transmembrane region" description="Helical" evidence="2">
    <location>
        <begin position="119"/>
        <end position="145"/>
    </location>
</feature>
<dbReference type="Proteomes" id="UP000077266">
    <property type="component" value="Unassembled WGS sequence"/>
</dbReference>
<evidence type="ECO:0000259" key="3">
    <source>
        <dbReference type="Pfam" id="PF20151"/>
    </source>
</evidence>
<organism evidence="4 5">
    <name type="scientific">Exidia glandulosa HHB12029</name>
    <dbReference type="NCBI Taxonomy" id="1314781"/>
    <lineage>
        <taxon>Eukaryota</taxon>
        <taxon>Fungi</taxon>
        <taxon>Dikarya</taxon>
        <taxon>Basidiomycota</taxon>
        <taxon>Agaricomycotina</taxon>
        <taxon>Agaricomycetes</taxon>
        <taxon>Auriculariales</taxon>
        <taxon>Exidiaceae</taxon>
        <taxon>Exidia</taxon>
    </lineage>
</organism>
<reference evidence="4 5" key="1">
    <citation type="journal article" date="2016" name="Mol. Biol. Evol.">
        <title>Comparative Genomics of Early-Diverging Mushroom-Forming Fungi Provides Insights into the Origins of Lignocellulose Decay Capabilities.</title>
        <authorList>
            <person name="Nagy L.G."/>
            <person name="Riley R."/>
            <person name="Tritt A."/>
            <person name="Adam C."/>
            <person name="Daum C."/>
            <person name="Floudas D."/>
            <person name="Sun H."/>
            <person name="Yadav J.S."/>
            <person name="Pangilinan J."/>
            <person name="Larsson K.H."/>
            <person name="Matsuura K."/>
            <person name="Barry K."/>
            <person name="Labutti K."/>
            <person name="Kuo R."/>
            <person name="Ohm R.A."/>
            <person name="Bhattacharya S.S."/>
            <person name="Shirouzu T."/>
            <person name="Yoshinaga Y."/>
            <person name="Martin F.M."/>
            <person name="Grigoriev I.V."/>
            <person name="Hibbett D.S."/>
        </authorList>
    </citation>
    <scope>NUCLEOTIDE SEQUENCE [LARGE SCALE GENOMIC DNA]</scope>
    <source>
        <strain evidence="4 5">HHB12029</strain>
    </source>
</reference>